<reference evidence="2 3" key="1">
    <citation type="submission" date="2017-02" db="EMBL/GenBank/DDBJ databases">
        <title>Complete genome sequences of Mycobacterium kansasii strains isolated from rhesus macaques.</title>
        <authorList>
            <person name="Panda A."/>
            <person name="Nagaraj S."/>
            <person name="Zhao X."/>
            <person name="Tettelin H."/>
            <person name="Detolla L.J."/>
        </authorList>
    </citation>
    <scope>NUCLEOTIDE SEQUENCE [LARGE SCALE GENOMIC DNA]</scope>
    <source>
        <strain evidence="2 3">11-3469</strain>
    </source>
</reference>
<evidence type="ECO:0000313" key="3">
    <source>
        <dbReference type="Proteomes" id="UP000188532"/>
    </source>
</evidence>
<feature type="compositionally biased region" description="Basic and acidic residues" evidence="1">
    <location>
        <begin position="1"/>
        <end position="14"/>
    </location>
</feature>
<feature type="compositionally biased region" description="Basic and acidic residues" evidence="1">
    <location>
        <begin position="33"/>
        <end position="44"/>
    </location>
</feature>
<proteinExistence type="predicted"/>
<name>A0A1V3Y0M1_MYCKA</name>
<feature type="region of interest" description="Disordered" evidence="1">
    <location>
        <begin position="1"/>
        <end position="83"/>
    </location>
</feature>
<sequence>MIQVDHDSPHDTGRVRRPRIFRRSTMQAAMQAGRRDEPRGDRGAAHPQSAPDNPSNRAALRQSHCSRVVGSTGSARISSQSSW</sequence>
<dbReference type="AlphaFoldDB" id="A0A1V3Y0M1"/>
<protein>
    <submittedName>
        <fullName evidence="2">Uncharacterized protein</fullName>
    </submittedName>
</protein>
<dbReference type="Proteomes" id="UP000188532">
    <property type="component" value="Unassembled WGS sequence"/>
</dbReference>
<evidence type="ECO:0000313" key="2">
    <source>
        <dbReference type="EMBL" id="OOK84546.1"/>
    </source>
</evidence>
<accession>A0A1V3Y0M1</accession>
<feature type="compositionally biased region" description="Polar residues" evidence="1">
    <location>
        <begin position="63"/>
        <end position="83"/>
    </location>
</feature>
<gene>
    <name evidence="2" type="ORF">BZL29_1010</name>
</gene>
<comment type="caution">
    <text evidence="2">The sequence shown here is derived from an EMBL/GenBank/DDBJ whole genome shotgun (WGS) entry which is preliminary data.</text>
</comment>
<evidence type="ECO:0000256" key="1">
    <source>
        <dbReference type="SAM" id="MobiDB-lite"/>
    </source>
</evidence>
<dbReference type="EMBL" id="MVBN01000001">
    <property type="protein sequence ID" value="OOK84546.1"/>
    <property type="molecule type" value="Genomic_DNA"/>
</dbReference>
<organism evidence="2 3">
    <name type="scientific">Mycobacterium kansasii</name>
    <dbReference type="NCBI Taxonomy" id="1768"/>
    <lineage>
        <taxon>Bacteria</taxon>
        <taxon>Bacillati</taxon>
        <taxon>Actinomycetota</taxon>
        <taxon>Actinomycetes</taxon>
        <taxon>Mycobacteriales</taxon>
        <taxon>Mycobacteriaceae</taxon>
        <taxon>Mycobacterium</taxon>
    </lineage>
</organism>